<proteinExistence type="predicted"/>
<feature type="region of interest" description="Disordered" evidence="1">
    <location>
        <begin position="422"/>
        <end position="545"/>
    </location>
</feature>
<dbReference type="AlphaFoldDB" id="A0A2U9TDJ5"/>
<evidence type="ECO:0000256" key="1">
    <source>
        <dbReference type="SAM" id="MobiDB-lite"/>
    </source>
</evidence>
<name>A0A2U9TDJ5_9GAMM</name>
<protein>
    <submittedName>
        <fullName evidence="2">Uncharacterized protein</fullName>
    </submittedName>
</protein>
<dbReference type="PANTHER" id="PTHR37612">
    <property type="entry name" value="FIBROIN HEAVY CHAIN FIB-H LIKE PROTEIN"/>
    <property type="match status" value="1"/>
</dbReference>
<dbReference type="PANTHER" id="PTHR37612:SF20">
    <property type="entry name" value="PER-HEXAMER REPEAT PROTEIN 5-RELATED"/>
    <property type="match status" value="1"/>
</dbReference>
<feature type="compositionally biased region" description="Gly residues" evidence="1">
    <location>
        <begin position="441"/>
        <end position="545"/>
    </location>
</feature>
<accession>A0A2U9TDJ5</accession>
<dbReference type="RefSeq" id="WP_190238482.1">
    <property type="nucleotide sequence ID" value="NZ_CP029843.1"/>
</dbReference>
<sequence>MAALAAPPVRARASAAPVLLAGGQGRPPAPWIRSAVREVLERAPNYRHLSADDRRTLAGAMVRVSALAAELIDEEGQAQQAIERQGGDSTPVGVSQGPRRPAPLARAQSQPGFAAAADRVAGTTQAVLNAVSFPRFVTDLINGVFRAMLDSSTQQMQQYVQLLNAVSASAEGFERTQFGLAQVRQWVADHFPESVEYETPDPDFDDPEDPVETRLRLRDGASMPEEEAIRATLGMEPGESVDAGNPEQLVPLARRYLARQRQQMLATMVMMGMHRIVIDSGRINAAMRFHVDTRSAASEDRGSQFSLQNRVRAAGRFGAGPWGVSAEVENNIGYVSTQRNQSTEEMNTDLELNSSVELNFRSDYLPLNRMAAQAQADRIRNASINPVAESDPIAARTERLQAQHESERARREAMDTAIGEAGQTSMADSPLEVPEPNSGSGRSGSGGSGSGGSSSGGSSSGGSSSGGSSSGGSSSGGSSSGGSGSGGSGSGGSGSGGSGSGGSGSGGSGSGGGGSGGGGSGGGGSGGGGSGGGGSGGGGSGGSGG</sequence>
<evidence type="ECO:0000313" key="3">
    <source>
        <dbReference type="Proteomes" id="UP000249447"/>
    </source>
</evidence>
<organism evidence="2 3">
    <name type="scientific">Marilutibacter maris</name>
    <dbReference type="NCBI Taxonomy" id="1605891"/>
    <lineage>
        <taxon>Bacteria</taxon>
        <taxon>Pseudomonadati</taxon>
        <taxon>Pseudomonadota</taxon>
        <taxon>Gammaproteobacteria</taxon>
        <taxon>Lysobacterales</taxon>
        <taxon>Lysobacteraceae</taxon>
        <taxon>Marilutibacter</taxon>
    </lineage>
</organism>
<evidence type="ECO:0000313" key="2">
    <source>
        <dbReference type="EMBL" id="AWV07649.1"/>
    </source>
</evidence>
<feature type="region of interest" description="Disordered" evidence="1">
    <location>
        <begin position="77"/>
        <end position="105"/>
    </location>
</feature>
<reference evidence="2 3" key="1">
    <citation type="submission" date="2018-05" db="EMBL/GenBank/DDBJ databases">
        <title>The complete genome of Lysobacter maris HZ9B, a marine bacterium antagonistic against terrestrial plant pathogens.</title>
        <authorList>
            <person name="Zhang X.-Q."/>
        </authorList>
    </citation>
    <scope>NUCLEOTIDE SEQUENCE [LARGE SCALE GENOMIC DNA]</scope>
    <source>
        <strain evidence="2 3">HZ9B</strain>
    </source>
</reference>
<dbReference type="KEGG" id="lmb:C9I47_1962"/>
<dbReference type="InterPro" id="IPR052258">
    <property type="entry name" value="Diverse_Func_Domain-Protein"/>
</dbReference>
<keyword evidence="3" id="KW-1185">Reference proteome</keyword>
<dbReference type="Proteomes" id="UP000249447">
    <property type="component" value="Chromosome"/>
</dbReference>
<gene>
    <name evidence="2" type="ORF">C9I47_1962</name>
</gene>
<dbReference type="EMBL" id="CP029843">
    <property type="protein sequence ID" value="AWV07649.1"/>
    <property type="molecule type" value="Genomic_DNA"/>
</dbReference>